<protein>
    <submittedName>
        <fullName evidence="2">Uncharacterized protein</fullName>
    </submittedName>
</protein>
<dbReference type="EMBL" id="ALBS01000039">
    <property type="protein sequence ID" value="EJT51937.1"/>
    <property type="molecule type" value="Genomic_DNA"/>
</dbReference>
<dbReference type="HOGENOM" id="CLU_2251929_0_0_1"/>
<accession>J6F9J8</accession>
<gene>
    <name evidence="2" type="ORF">A1Q1_06806</name>
</gene>
<dbReference type="Proteomes" id="UP000002748">
    <property type="component" value="Unassembled WGS sequence"/>
</dbReference>
<name>J6F9J8_TRIAS</name>
<dbReference type="AlphaFoldDB" id="J6F9J8"/>
<sequence>MFALRRSVVPVSRSVRAFSVSPMSLKGSKEWLGLGHEDESPDELSRPLADSKEAAFAAAADVEEYERSFGEGASENKANDTAQNIANKIEDAAKKAAAEADAQVQSYQDAELGLPQSNPLKKDK</sequence>
<evidence type="ECO:0000313" key="3">
    <source>
        <dbReference type="Proteomes" id="UP000002748"/>
    </source>
</evidence>
<proteinExistence type="predicted"/>
<dbReference type="GeneID" id="25990318"/>
<feature type="compositionally biased region" description="Polar residues" evidence="1">
    <location>
        <begin position="115"/>
        <end position="124"/>
    </location>
</feature>
<dbReference type="VEuPathDB" id="FungiDB:A1Q1_06806"/>
<evidence type="ECO:0000256" key="1">
    <source>
        <dbReference type="SAM" id="MobiDB-lite"/>
    </source>
</evidence>
<organism evidence="2 3">
    <name type="scientific">Trichosporon asahii var. asahii (strain ATCC 90039 / CBS 2479 / JCM 2466 / KCTC 7840 / NBRC 103889/ NCYC 2677 / UAMH 7654)</name>
    <name type="common">Yeast</name>
    <dbReference type="NCBI Taxonomy" id="1186058"/>
    <lineage>
        <taxon>Eukaryota</taxon>
        <taxon>Fungi</taxon>
        <taxon>Dikarya</taxon>
        <taxon>Basidiomycota</taxon>
        <taxon>Agaricomycotina</taxon>
        <taxon>Tremellomycetes</taxon>
        <taxon>Trichosporonales</taxon>
        <taxon>Trichosporonaceae</taxon>
        <taxon>Trichosporon</taxon>
    </lineage>
</organism>
<dbReference type="KEGG" id="tasa:A1Q1_06806"/>
<feature type="region of interest" description="Disordered" evidence="1">
    <location>
        <begin position="99"/>
        <end position="124"/>
    </location>
</feature>
<dbReference type="RefSeq" id="XP_014182530.1">
    <property type="nucleotide sequence ID" value="XM_014327055.1"/>
</dbReference>
<reference evidence="2 3" key="1">
    <citation type="journal article" date="2012" name="Eukaryot. Cell">
        <title>Draft genome sequence of CBS 2479, the standard type strain of Trichosporon asahii.</title>
        <authorList>
            <person name="Yang R.Y."/>
            <person name="Li H.T."/>
            <person name="Zhu H."/>
            <person name="Zhou G.P."/>
            <person name="Wang M."/>
            <person name="Wang L."/>
        </authorList>
    </citation>
    <scope>NUCLEOTIDE SEQUENCE [LARGE SCALE GENOMIC DNA]</scope>
    <source>
        <strain evidence="3">ATCC 90039 / CBS 2479 / JCM 2466 / KCTC 7840 / NCYC 2677 / UAMH 7654</strain>
    </source>
</reference>
<evidence type="ECO:0000313" key="2">
    <source>
        <dbReference type="EMBL" id="EJT51937.1"/>
    </source>
</evidence>
<comment type="caution">
    <text evidence="2">The sequence shown here is derived from an EMBL/GenBank/DDBJ whole genome shotgun (WGS) entry which is preliminary data.</text>
</comment>